<dbReference type="Pfam" id="PF13676">
    <property type="entry name" value="TIR_2"/>
    <property type="match status" value="1"/>
</dbReference>
<accession>A0AAE3YQ69</accession>
<evidence type="ECO:0000259" key="4">
    <source>
        <dbReference type="PROSITE" id="PS50104"/>
    </source>
</evidence>
<feature type="domain" description="TIR" evidence="4">
    <location>
        <begin position="6"/>
        <end position="134"/>
    </location>
</feature>
<dbReference type="SUPFAM" id="SSF52540">
    <property type="entry name" value="P-loop containing nucleoside triphosphate hydrolases"/>
    <property type="match status" value="1"/>
</dbReference>
<dbReference type="SMART" id="SM00255">
    <property type="entry name" value="TIR"/>
    <property type="match status" value="1"/>
</dbReference>
<dbReference type="RefSeq" id="WP_310368853.1">
    <property type="nucleotide sequence ID" value="NZ_JAVDYB010000001.1"/>
</dbReference>
<dbReference type="PANTHER" id="PTHR45641">
    <property type="entry name" value="TETRATRICOPEPTIDE REPEAT PROTEIN (AFU_ORTHOLOGUE AFUA_6G03870)"/>
    <property type="match status" value="1"/>
</dbReference>
<dbReference type="PANTHER" id="PTHR45641:SF19">
    <property type="entry name" value="NEPHROCYSTIN-3"/>
    <property type="match status" value="1"/>
</dbReference>
<dbReference type="InterPro" id="IPR027417">
    <property type="entry name" value="P-loop_NTPase"/>
</dbReference>
<dbReference type="Proteomes" id="UP001183643">
    <property type="component" value="Unassembled WGS sequence"/>
</dbReference>
<proteinExistence type="predicted"/>
<organism evidence="5 6">
    <name type="scientific">Catenuloplanes atrovinosus</name>
    <dbReference type="NCBI Taxonomy" id="137266"/>
    <lineage>
        <taxon>Bacteria</taxon>
        <taxon>Bacillati</taxon>
        <taxon>Actinomycetota</taxon>
        <taxon>Actinomycetes</taxon>
        <taxon>Micromonosporales</taxon>
        <taxon>Micromonosporaceae</taxon>
        <taxon>Catenuloplanes</taxon>
    </lineage>
</organism>
<feature type="compositionally biased region" description="Basic and acidic residues" evidence="3">
    <location>
        <begin position="1041"/>
        <end position="1051"/>
    </location>
</feature>
<dbReference type="InterPro" id="IPR035897">
    <property type="entry name" value="Toll_tir_struct_dom_sf"/>
</dbReference>
<dbReference type="InterPro" id="IPR019734">
    <property type="entry name" value="TPR_rpt"/>
</dbReference>
<feature type="region of interest" description="Disordered" evidence="3">
    <location>
        <begin position="1032"/>
        <end position="1051"/>
    </location>
</feature>
<evidence type="ECO:0000256" key="1">
    <source>
        <dbReference type="ARBA" id="ARBA00022737"/>
    </source>
</evidence>
<evidence type="ECO:0000313" key="5">
    <source>
        <dbReference type="EMBL" id="MDR7276632.1"/>
    </source>
</evidence>
<evidence type="ECO:0000313" key="6">
    <source>
        <dbReference type="Proteomes" id="UP001183643"/>
    </source>
</evidence>
<evidence type="ECO:0000256" key="2">
    <source>
        <dbReference type="ARBA" id="ARBA00022803"/>
    </source>
</evidence>
<dbReference type="SUPFAM" id="SSF48452">
    <property type="entry name" value="TPR-like"/>
    <property type="match status" value="1"/>
</dbReference>
<dbReference type="AlphaFoldDB" id="A0AAE3YQ69"/>
<comment type="caution">
    <text evidence="5">The sequence shown here is derived from an EMBL/GenBank/DDBJ whole genome shotgun (WGS) entry which is preliminary data.</text>
</comment>
<dbReference type="SUPFAM" id="SSF52200">
    <property type="entry name" value="Toll/Interleukin receptor TIR domain"/>
    <property type="match status" value="1"/>
</dbReference>
<keyword evidence="2" id="KW-0802">TPR repeat</keyword>
<dbReference type="Pfam" id="PF13424">
    <property type="entry name" value="TPR_12"/>
    <property type="match status" value="4"/>
</dbReference>
<dbReference type="PROSITE" id="PS50104">
    <property type="entry name" value="TIR"/>
    <property type="match status" value="1"/>
</dbReference>
<dbReference type="InterPro" id="IPR000157">
    <property type="entry name" value="TIR_dom"/>
</dbReference>
<dbReference type="GO" id="GO:0007165">
    <property type="term" value="P:signal transduction"/>
    <property type="evidence" value="ECO:0007669"/>
    <property type="project" value="InterPro"/>
</dbReference>
<dbReference type="SMART" id="SM00028">
    <property type="entry name" value="TPR"/>
    <property type="match status" value="8"/>
</dbReference>
<name>A0AAE3YQ69_9ACTN</name>
<sequence>MAGERSGLDFFISYASENRVWAEWISVQLEGAGYSTRYQAADFRPGRDFVHEMQAAIVAAERTIAVLSPAYLVSEFGESEWRAAFARDPTGELGVLIPVLVQPCEPPGLLASRVYVDLTEVGEVGARRKLLAAVDTDRPRPASAPYPGRGGVPRPVRFPGAGPEVANLPQRNLLFTGRDGLVRQVYEGLRSPGPAAVVSGALHGLGGVGKTTLAVEYAYRFRSDYDVVWWIDAEQPATVVGQLAALGRELGLTVPVDDPDVVAAVFGRLQGLDRWLLIFDNAEHPSSLAGLIPAGGGGHVLVTSRWPDWRGRARTVQVGVWRRAESVAFLRSRTRHDDERLLSQLAELVGDLPLAVEEAAAYLEQTGEDLAVYVGLVRDRAREIFAPAVAEEGVGTPGDVDGRRVATVWSLSLERVHTTQPLAERLLTVLAFLAPQVPRGLVAEAPDLLPPELGVVVSDRLAYNRLLEAAGRYALIELTPAHTEMHRLVQTVVQARLDPVEEARWAGVAITLVRALFPDDSWEVERWDDCRRLLPQVLAVAEHAERLHVGEDDAGFLLHRASAYLRESGQYRQAEPLARRALHLTSTASGPEHPDTAWRHDELGRVLQDLGQLDEAHTQFEQALAIGLATFGPDHPAIGIWRNNLGRVLQELGRLDEAHAQLELALTIGLAALGPDHPHIGIWRGNLGGVLQELGRLDEAHTQLEQALTISLATLGPNHPDIGIWRNNLGRVLQALGRLDEAHTQFEQALTIGLATLGPDHPEIGTWRGNLGRVLQALGRLDEAHTQLEQALTISLAALGPDHPEIGIRRGNLGDVLQDLGRLDEAHTQYEQALTISLAALGPNHPHIGSWRNNLGSVLQSLGRLDEAHTQYEQALTISLAALGPNHPDIGIRRSNLGGVLQELGRLDEARAQYEQALTVGLAALGPNHPDIGIRRGNLGSVLQELGRLDEAHTQYEQALTISLAALGPNHPTIGIWRSNLGGVLQELGRLDEAHTQYEQALTISLAALGPNHPQTTAIRAHLTLLDDHRHQAAQPPEPLRGADSESDKGG</sequence>
<dbReference type="Gene3D" id="3.40.50.10140">
    <property type="entry name" value="Toll/interleukin-1 receptor homology (TIR) domain"/>
    <property type="match status" value="1"/>
</dbReference>
<evidence type="ECO:0000256" key="3">
    <source>
        <dbReference type="SAM" id="MobiDB-lite"/>
    </source>
</evidence>
<protein>
    <submittedName>
        <fullName evidence="5">Tetratricopeptide (TPR) repeat protein</fullName>
    </submittedName>
</protein>
<dbReference type="Gene3D" id="3.40.50.300">
    <property type="entry name" value="P-loop containing nucleotide triphosphate hydrolases"/>
    <property type="match status" value="1"/>
</dbReference>
<dbReference type="EMBL" id="JAVDYB010000001">
    <property type="protein sequence ID" value="MDR7276632.1"/>
    <property type="molecule type" value="Genomic_DNA"/>
</dbReference>
<reference evidence="5" key="1">
    <citation type="submission" date="2023-07" db="EMBL/GenBank/DDBJ databases">
        <title>Sequencing the genomes of 1000 actinobacteria strains.</title>
        <authorList>
            <person name="Klenk H.-P."/>
        </authorList>
    </citation>
    <scope>NUCLEOTIDE SEQUENCE</scope>
    <source>
        <strain evidence="5">DSM 44707</strain>
    </source>
</reference>
<keyword evidence="1" id="KW-0677">Repeat</keyword>
<dbReference type="NCBIfam" id="NF040586">
    <property type="entry name" value="FxSxx_TPR"/>
    <property type="match status" value="1"/>
</dbReference>
<keyword evidence="6" id="KW-1185">Reference proteome</keyword>
<gene>
    <name evidence="5" type="ORF">J2S41_003410</name>
</gene>
<dbReference type="InterPro" id="IPR011990">
    <property type="entry name" value="TPR-like_helical_dom_sf"/>
</dbReference>
<dbReference type="Pfam" id="PF13374">
    <property type="entry name" value="TPR_10"/>
    <property type="match status" value="3"/>
</dbReference>
<dbReference type="Gene3D" id="1.25.40.10">
    <property type="entry name" value="Tetratricopeptide repeat domain"/>
    <property type="match status" value="3"/>
</dbReference>